<proteinExistence type="inferred from homology"/>
<dbReference type="SMART" id="SM00093">
    <property type="entry name" value="SERPIN"/>
    <property type="match status" value="1"/>
</dbReference>
<dbReference type="SUPFAM" id="SSF56574">
    <property type="entry name" value="Serpins"/>
    <property type="match status" value="1"/>
</dbReference>
<reference evidence="4" key="2">
    <citation type="journal article" date="2023" name="Plants (Basel)">
        <title>Annotation of the Turnera subulata (Passifloraceae) Draft Genome Reveals the S-Locus Evolved after the Divergence of Turneroideae from Passifloroideae in a Stepwise Manner.</title>
        <authorList>
            <person name="Henning P.M."/>
            <person name="Roalson E.H."/>
            <person name="Mir W."/>
            <person name="McCubbin A.G."/>
            <person name="Shore J.S."/>
        </authorList>
    </citation>
    <scope>NUCLEOTIDE SEQUENCE</scope>
    <source>
        <strain evidence="4">F60SS</strain>
    </source>
</reference>
<dbReference type="Gene3D" id="3.30.497.10">
    <property type="entry name" value="Antithrombin, subunit I, domain 2"/>
    <property type="match status" value="1"/>
</dbReference>
<accession>A0A9Q0G2Y9</accession>
<dbReference type="InterPro" id="IPR042185">
    <property type="entry name" value="Serpin_sf_2"/>
</dbReference>
<feature type="domain" description="Serpin" evidence="3">
    <location>
        <begin position="1"/>
        <end position="264"/>
    </location>
</feature>
<dbReference type="PANTHER" id="PTHR11461">
    <property type="entry name" value="SERINE PROTEASE INHIBITOR, SERPIN"/>
    <property type="match status" value="1"/>
</dbReference>
<protein>
    <recommendedName>
        <fullName evidence="3">Serpin domain-containing protein</fullName>
    </recommendedName>
</protein>
<dbReference type="PANTHER" id="PTHR11461:SF340">
    <property type="entry name" value="SERPIN DOMAIN-CONTAINING PROTEIN"/>
    <property type="match status" value="1"/>
</dbReference>
<dbReference type="OrthoDB" id="849076at2759"/>
<dbReference type="PROSITE" id="PS00284">
    <property type="entry name" value="SERPIN"/>
    <property type="match status" value="1"/>
</dbReference>
<evidence type="ECO:0000256" key="1">
    <source>
        <dbReference type="ARBA" id="ARBA00009500"/>
    </source>
</evidence>
<dbReference type="InterPro" id="IPR036186">
    <property type="entry name" value="Serpin_sf"/>
</dbReference>
<evidence type="ECO:0000256" key="2">
    <source>
        <dbReference type="RuleBase" id="RU000411"/>
    </source>
</evidence>
<dbReference type="GO" id="GO:0005615">
    <property type="term" value="C:extracellular space"/>
    <property type="evidence" value="ECO:0007669"/>
    <property type="project" value="InterPro"/>
</dbReference>
<gene>
    <name evidence="4" type="ORF">Tsubulata_042849</name>
</gene>
<sequence length="268" mass="30165">MVGEQARKEVNLWIEKHTKGRIRNLLPTGCFSDSDAAIVLASALYFKAKWCVPFDTSKTEIEDFHLLDGQTIKVPTMKMKGKSFHFASFKGFQVLRMSYRSADYKYFSMYFLLPHKRDGLKQMLERLNSDPSLLVGNLGTREAPFTKIWIPKLKFSYQLEARNVMEDLGLVLPFKPSGEFTKMVVSAPDSEKLCISDIIHKSCIEVNEEGSKAAACSLATTVVGCARIPKPPPPRTFVADHPFMFLIKGFKSDETVFAGVVINPLLKD</sequence>
<dbReference type="Gene3D" id="6.20.40.10">
    <property type="match status" value="1"/>
</dbReference>
<dbReference type="InterPro" id="IPR000215">
    <property type="entry name" value="Serpin_fam"/>
</dbReference>
<reference evidence="4" key="1">
    <citation type="submission" date="2022-02" db="EMBL/GenBank/DDBJ databases">
        <authorList>
            <person name="Henning P.M."/>
            <person name="McCubbin A.G."/>
            <person name="Shore J.S."/>
        </authorList>
    </citation>
    <scope>NUCLEOTIDE SEQUENCE</scope>
    <source>
        <strain evidence="4">F60SS</strain>
        <tissue evidence="4">Leaves</tissue>
    </source>
</reference>
<dbReference type="Pfam" id="PF00079">
    <property type="entry name" value="Serpin"/>
    <property type="match status" value="1"/>
</dbReference>
<evidence type="ECO:0000313" key="4">
    <source>
        <dbReference type="EMBL" id="KAJ4840996.1"/>
    </source>
</evidence>
<organism evidence="4 5">
    <name type="scientific">Turnera subulata</name>
    <dbReference type="NCBI Taxonomy" id="218843"/>
    <lineage>
        <taxon>Eukaryota</taxon>
        <taxon>Viridiplantae</taxon>
        <taxon>Streptophyta</taxon>
        <taxon>Embryophyta</taxon>
        <taxon>Tracheophyta</taxon>
        <taxon>Spermatophyta</taxon>
        <taxon>Magnoliopsida</taxon>
        <taxon>eudicotyledons</taxon>
        <taxon>Gunneridae</taxon>
        <taxon>Pentapetalae</taxon>
        <taxon>rosids</taxon>
        <taxon>fabids</taxon>
        <taxon>Malpighiales</taxon>
        <taxon>Passifloraceae</taxon>
        <taxon>Turnera</taxon>
    </lineage>
</organism>
<dbReference type="Gene3D" id="2.30.39.10">
    <property type="entry name" value="Alpha-1-antitrypsin, domain 1"/>
    <property type="match status" value="1"/>
</dbReference>
<keyword evidence="5" id="KW-1185">Reference proteome</keyword>
<evidence type="ECO:0000259" key="3">
    <source>
        <dbReference type="SMART" id="SM00093"/>
    </source>
</evidence>
<comment type="caution">
    <text evidence="4">The sequence shown here is derived from an EMBL/GenBank/DDBJ whole genome shotgun (WGS) entry which is preliminary data.</text>
</comment>
<evidence type="ECO:0000313" key="5">
    <source>
        <dbReference type="Proteomes" id="UP001141552"/>
    </source>
</evidence>
<dbReference type="Proteomes" id="UP001141552">
    <property type="component" value="Unassembled WGS sequence"/>
</dbReference>
<dbReference type="InterPro" id="IPR042178">
    <property type="entry name" value="Serpin_sf_1"/>
</dbReference>
<dbReference type="InterPro" id="IPR023796">
    <property type="entry name" value="Serpin_dom"/>
</dbReference>
<dbReference type="AlphaFoldDB" id="A0A9Q0G2Y9"/>
<dbReference type="InterPro" id="IPR023795">
    <property type="entry name" value="Serpin_CS"/>
</dbReference>
<name>A0A9Q0G2Y9_9ROSI</name>
<comment type="similarity">
    <text evidence="1 2">Belongs to the serpin family.</text>
</comment>
<dbReference type="EMBL" id="JAKUCV010002907">
    <property type="protein sequence ID" value="KAJ4840996.1"/>
    <property type="molecule type" value="Genomic_DNA"/>
</dbReference>
<dbReference type="GO" id="GO:0004867">
    <property type="term" value="F:serine-type endopeptidase inhibitor activity"/>
    <property type="evidence" value="ECO:0007669"/>
    <property type="project" value="InterPro"/>
</dbReference>